<proteinExistence type="predicted"/>
<dbReference type="Gene3D" id="1.10.10.10">
    <property type="entry name" value="Winged helix-like DNA-binding domain superfamily/Winged helix DNA-binding domain"/>
    <property type="match status" value="1"/>
</dbReference>
<accession>A0A1F7I265</accession>
<dbReference type="GO" id="GO:0005829">
    <property type="term" value="C:cytosol"/>
    <property type="evidence" value="ECO:0007669"/>
    <property type="project" value="TreeGrafter"/>
</dbReference>
<dbReference type="EMBL" id="MGAC01000041">
    <property type="protein sequence ID" value="OGK37454.1"/>
    <property type="molecule type" value="Genomic_DNA"/>
</dbReference>
<dbReference type="SMART" id="SM00862">
    <property type="entry name" value="Trans_reg_C"/>
    <property type="match status" value="1"/>
</dbReference>
<dbReference type="InterPro" id="IPR011006">
    <property type="entry name" value="CheY-like_superfamily"/>
</dbReference>
<dbReference type="InterPro" id="IPR001789">
    <property type="entry name" value="Sig_transdc_resp-reg_receiver"/>
</dbReference>
<evidence type="ECO:0000256" key="5">
    <source>
        <dbReference type="ARBA" id="ARBA00023163"/>
    </source>
</evidence>
<name>A0A1F7I265_9BACT</name>
<evidence type="ECO:0000256" key="3">
    <source>
        <dbReference type="ARBA" id="ARBA00023015"/>
    </source>
</evidence>
<dbReference type="GO" id="GO:0032993">
    <property type="term" value="C:protein-DNA complex"/>
    <property type="evidence" value="ECO:0007669"/>
    <property type="project" value="TreeGrafter"/>
</dbReference>
<evidence type="ECO:0000256" key="7">
    <source>
        <dbReference type="PROSITE-ProRule" id="PRU01091"/>
    </source>
</evidence>
<protein>
    <recommendedName>
        <fullName evidence="12">DNA-binding response regulator</fullName>
    </recommendedName>
</protein>
<evidence type="ECO:0000256" key="1">
    <source>
        <dbReference type="ARBA" id="ARBA00022553"/>
    </source>
</evidence>
<keyword evidence="5" id="KW-0804">Transcription</keyword>
<dbReference type="Proteomes" id="UP000176803">
    <property type="component" value="Unassembled WGS sequence"/>
</dbReference>
<dbReference type="GO" id="GO:0000156">
    <property type="term" value="F:phosphorelay response regulator activity"/>
    <property type="evidence" value="ECO:0007669"/>
    <property type="project" value="TreeGrafter"/>
</dbReference>
<dbReference type="InterPro" id="IPR001867">
    <property type="entry name" value="OmpR/PhoB-type_DNA-bd"/>
</dbReference>
<dbReference type="AlphaFoldDB" id="A0A1F7I265"/>
<keyword evidence="2" id="KW-0902">Two-component regulatory system</keyword>
<dbReference type="PANTHER" id="PTHR48111:SF1">
    <property type="entry name" value="TWO-COMPONENT RESPONSE REGULATOR ORR33"/>
    <property type="match status" value="1"/>
</dbReference>
<dbReference type="FunFam" id="1.10.10.10:FF:000005">
    <property type="entry name" value="Two-component system response regulator"/>
    <property type="match status" value="1"/>
</dbReference>
<dbReference type="Pfam" id="PF00072">
    <property type="entry name" value="Response_reg"/>
    <property type="match status" value="1"/>
</dbReference>
<dbReference type="PROSITE" id="PS51755">
    <property type="entry name" value="OMPR_PHOB"/>
    <property type="match status" value="1"/>
</dbReference>
<dbReference type="PANTHER" id="PTHR48111">
    <property type="entry name" value="REGULATOR OF RPOS"/>
    <property type="match status" value="1"/>
</dbReference>
<dbReference type="InterPro" id="IPR039420">
    <property type="entry name" value="WalR-like"/>
</dbReference>
<dbReference type="InterPro" id="IPR036388">
    <property type="entry name" value="WH-like_DNA-bd_sf"/>
</dbReference>
<dbReference type="SMART" id="SM00448">
    <property type="entry name" value="REC"/>
    <property type="match status" value="1"/>
</dbReference>
<dbReference type="SUPFAM" id="SSF52172">
    <property type="entry name" value="CheY-like"/>
    <property type="match status" value="1"/>
</dbReference>
<keyword evidence="3" id="KW-0805">Transcription regulation</keyword>
<dbReference type="GO" id="GO:0006355">
    <property type="term" value="P:regulation of DNA-templated transcription"/>
    <property type="evidence" value="ECO:0007669"/>
    <property type="project" value="InterPro"/>
</dbReference>
<comment type="caution">
    <text evidence="10">The sequence shown here is derived from an EMBL/GenBank/DDBJ whole genome shotgun (WGS) entry which is preliminary data.</text>
</comment>
<dbReference type="GO" id="GO:0000976">
    <property type="term" value="F:transcription cis-regulatory region binding"/>
    <property type="evidence" value="ECO:0007669"/>
    <property type="project" value="TreeGrafter"/>
</dbReference>
<evidence type="ECO:0000256" key="4">
    <source>
        <dbReference type="ARBA" id="ARBA00023125"/>
    </source>
</evidence>
<keyword evidence="1 6" id="KW-0597">Phosphoprotein</keyword>
<feature type="modified residue" description="4-aspartylphosphate" evidence="6">
    <location>
        <position position="53"/>
    </location>
</feature>
<sequence length="223" mass="25364">MIDTILVVDDDEGIRSFIKELLMDNNFNVVTASDGITALNIIKRSRPDLVVLDLGLPDINGESICSQIMKDYPELRVIILTAKNGSNNVVHGLNIGADDYITKPFEADVFLARIQATLRRKTGIDTVLKIADLELDTKSMEVKRAGKLLKLTPQELKLLQYLMQNQGRILTRDMILNRLWLSSIDIETRIVDVYIGYLRKKIDDKYQKKLIHSVRGFGYIMKV</sequence>
<dbReference type="CDD" id="cd00383">
    <property type="entry name" value="trans_reg_C"/>
    <property type="match status" value="1"/>
</dbReference>
<organism evidence="10 11">
    <name type="scientific">Candidatus Roizmanbacteria bacterium RIFCSPHIGHO2_12_FULL_41_11</name>
    <dbReference type="NCBI Taxonomy" id="1802052"/>
    <lineage>
        <taxon>Bacteria</taxon>
        <taxon>Candidatus Roizmaniibacteriota</taxon>
    </lineage>
</organism>
<dbReference type="CDD" id="cd17574">
    <property type="entry name" value="REC_OmpR"/>
    <property type="match status" value="1"/>
</dbReference>
<evidence type="ECO:0000313" key="10">
    <source>
        <dbReference type="EMBL" id="OGK37454.1"/>
    </source>
</evidence>
<evidence type="ECO:0000313" key="11">
    <source>
        <dbReference type="Proteomes" id="UP000176803"/>
    </source>
</evidence>
<evidence type="ECO:0000256" key="2">
    <source>
        <dbReference type="ARBA" id="ARBA00023012"/>
    </source>
</evidence>
<feature type="domain" description="Response regulatory" evidence="8">
    <location>
        <begin position="4"/>
        <end position="118"/>
    </location>
</feature>
<feature type="DNA-binding region" description="OmpR/PhoB-type" evidence="7">
    <location>
        <begin position="125"/>
        <end position="223"/>
    </location>
</feature>
<gene>
    <name evidence="10" type="ORF">A3F03_01055</name>
</gene>
<dbReference type="Pfam" id="PF00486">
    <property type="entry name" value="Trans_reg_C"/>
    <property type="match status" value="1"/>
</dbReference>
<dbReference type="PROSITE" id="PS50110">
    <property type="entry name" value="RESPONSE_REGULATORY"/>
    <property type="match status" value="1"/>
</dbReference>
<dbReference type="Gene3D" id="3.40.50.2300">
    <property type="match status" value="1"/>
</dbReference>
<keyword evidence="4 7" id="KW-0238">DNA-binding</keyword>
<evidence type="ECO:0000259" key="9">
    <source>
        <dbReference type="PROSITE" id="PS51755"/>
    </source>
</evidence>
<reference evidence="10 11" key="1">
    <citation type="journal article" date="2016" name="Nat. Commun.">
        <title>Thousands of microbial genomes shed light on interconnected biogeochemical processes in an aquifer system.</title>
        <authorList>
            <person name="Anantharaman K."/>
            <person name="Brown C.T."/>
            <person name="Hug L.A."/>
            <person name="Sharon I."/>
            <person name="Castelle C.J."/>
            <person name="Probst A.J."/>
            <person name="Thomas B.C."/>
            <person name="Singh A."/>
            <person name="Wilkins M.J."/>
            <person name="Karaoz U."/>
            <person name="Brodie E.L."/>
            <person name="Williams K.H."/>
            <person name="Hubbard S.S."/>
            <person name="Banfield J.F."/>
        </authorList>
    </citation>
    <scope>NUCLEOTIDE SEQUENCE [LARGE SCALE GENOMIC DNA]</scope>
</reference>
<feature type="domain" description="OmpR/PhoB-type" evidence="9">
    <location>
        <begin position="125"/>
        <end position="223"/>
    </location>
</feature>
<dbReference type="Gene3D" id="6.10.250.690">
    <property type="match status" value="1"/>
</dbReference>
<evidence type="ECO:0000259" key="8">
    <source>
        <dbReference type="PROSITE" id="PS50110"/>
    </source>
</evidence>
<evidence type="ECO:0000256" key="6">
    <source>
        <dbReference type="PROSITE-ProRule" id="PRU00169"/>
    </source>
</evidence>
<evidence type="ECO:0008006" key="12">
    <source>
        <dbReference type="Google" id="ProtNLM"/>
    </source>
</evidence>